<name>A0A0F8WGP5_9ZZZZ</name>
<protein>
    <recommendedName>
        <fullName evidence="2">GNAT family N-acetyltransferase</fullName>
    </recommendedName>
</protein>
<feature type="non-terminal residue" evidence="1">
    <location>
        <position position="1"/>
    </location>
</feature>
<dbReference type="AlphaFoldDB" id="A0A0F8WGP5"/>
<organism evidence="1">
    <name type="scientific">marine sediment metagenome</name>
    <dbReference type="NCBI Taxonomy" id="412755"/>
    <lineage>
        <taxon>unclassified sequences</taxon>
        <taxon>metagenomes</taxon>
        <taxon>ecological metagenomes</taxon>
    </lineage>
</organism>
<sequence length="88" mass="10031">LEDGPKSLIREASIQYTEGRDWGEQFVHVIFSDAVRNGHGSRLAAVITKENLGALYATRARKNPNSPNKIKTWMWSVNWAKVNDYLDK</sequence>
<dbReference type="EMBL" id="LAZR01065206">
    <property type="protein sequence ID" value="KKK56012.1"/>
    <property type="molecule type" value="Genomic_DNA"/>
</dbReference>
<reference evidence="1" key="1">
    <citation type="journal article" date="2015" name="Nature">
        <title>Complex archaea that bridge the gap between prokaryotes and eukaryotes.</title>
        <authorList>
            <person name="Spang A."/>
            <person name="Saw J.H."/>
            <person name="Jorgensen S.L."/>
            <person name="Zaremba-Niedzwiedzka K."/>
            <person name="Martijn J."/>
            <person name="Lind A.E."/>
            <person name="van Eijk R."/>
            <person name="Schleper C."/>
            <person name="Guy L."/>
            <person name="Ettema T.J."/>
        </authorList>
    </citation>
    <scope>NUCLEOTIDE SEQUENCE</scope>
</reference>
<accession>A0A0F8WGP5</accession>
<evidence type="ECO:0008006" key="2">
    <source>
        <dbReference type="Google" id="ProtNLM"/>
    </source>
</evidence>
<proteinExistence type="predicted"/>
<evidence type="ECO:0000313" key="1">
    <source>
        <dbReference type="EMBL" id="KKK56012.1"/>
    </source>
</evidence>
<gene>
    <name evidence="1" type="ORF">LCGC14_3068810</name>
</gene>
<comment type="caution">
    <text evidence="1">The sequence shown here is derived from an EMBL/GenBank/DDBJ whole genome shotgun (WGS) entry which is preliminary data.</text>
</comment>